<dbReference type="GO" id="GO:0016787">
    <property type="term" value="F:hydrolase activity"/>
    <property type="evidence" value="ECO:0007669"/>
    <property type="project" value="UniProtKB-KW"/>
</dbReference>
<proteinExistence type="predicted"/>
<name>A0A6A6Y934_9PEZI</name>
<dbReference type="GeneID" id="54459085"/>
<dbReference type="PANTHER" id="PTHR14269:SF57">
    <property type="entry name" value="SUPERFAMILY HYDROLASE, PUTATIVE (AFU_ORTHOLOGUE AFUA_2G02580)-RELATED"/>
    <property type="match status" value="1"/>
</dbReference>
<keyword evidence="1 3" id="KW-0378">Hydrolase</keyword>
<dbReference type="NCBIfam" id="TIGR01460">
    <property type="entry name" value="HAD-SF-IIA"/>
    <property type="match status" value="1"/>
</dbReference>
<evidence type="ECO:0000313" key="1">
    <source>
        <dbReference type="EMBL" id="KAF2805331.1"/>
    </source>
</evidence>
<dbReference type="Pfam" id="PF13344">
    <property type="entry name" value="Hydrolase_6"/>
    <property type="match status" value="1"/>
</dbReference>
<evidence type="ECO:0000313" key="3">
    <source>
        <dbReference type="RefSeq" id="XP_033572295.1"/>
    </source>
</evidence>
<dbReference type="RefSeq" id="XP_033572295.1">
    <property type="nucleotide sequence ID" value="XM_033718192.1"/>
</dbReference>
<accession>A0A6A6Y934</accession>
<dbReference type="OrthoDB" id="270009at2759"/>
<dbReference type="Pfam" id="PF13242">
    <property type="entry name" value="Hydrolase_like"/>
    <property type="match status" value="1"/>
</dbReference>
<reference evidence="3" key="2">
    <citation type="submission" date="2020-04" db="EMBL/GenBank/DDBJ databases">
        <authorList>
            <consortium name="NCBI Genome Project"/>
        </authorList>
    </citation>
    <scope>NUCLEOTIDE SEQUENCE</scope>
    <source>
        <strain evidence="3">CBS 304.34</strain>
    </source>
</reference>
<dbReference type="SUPFAM" id="SSF56784">
    <property type="entry name" value="HAD-like"/>
    <property type="match status" value="1"/>
</dbReference>
<dbReference type="EMBL" id="MU003710">
    <property type="protein sequence ID" value="KAF2805331.1"/>
    <property type="molecule type" value="Genomic_DNA"/>
</dbReference>
<dbReference type="Gene3D" id="3.40.50.1000">
    <property type="entry name" value="HAD superfamily/HAD-like"/>
    <property type="match status" value="2"/>
</dbReference>
<dbReference type="NCBIfam" id="TIGR01456">
    <property type="entry name" value="CECR5"/>
    <property type="match status" value="1"/>
</dbReference>
<dbReference type="AlphaFoldDB" id="A0A6A6Y934"/>
<organism evidence="1">
    <name type="scientific">Mytilinidion resinicola</name>
    <dbReference type="NCBI Taxonomy" id="574789"/>
    <lineage>
        <taxon>Eukaryota</taxon>
        <taxon>Fungi</taxon>
        <taxon>Dikarya</taxon>
        <taxon>Ascomycota</taxon>
        <taxon>Pezizomycotina</taxon>
        <taxon>Dothideomycetes</taxon>
        <taxon>Pleosporomycetidae</taxon>
        <taxon>Mytilinidiales</taxon>
        <taxon>Mytilinidiaceae</taxon>
        <taxon>Mytilinidion</taxon>
    </lineage>
</organism>
<dbReference type="InterPro" id="IPR050324">
    <property type="entry name" value="CDP-alcohol_PTase-I"/>
</dbReference>
<keyword evidence="2" id="KW-1185">Reference proteome</keyword>
<dbReference type="InterPro" id="IPR006353">
    <property type="entry name" value="HAD-SF_hydro_IIA_CECR5"/>
</dbReference>
<dbReference type="GO" id="GO:0005739">
    <property type="term" value="C:mitochondrion"/>
    <property type="evidence" value="ECO:0007669"/>
    <property type="project" value="TreeGrafter"/>
</dbReference>
<reference evidence="1 3" key="1">
    <citation type="journal article" date="2020" name="Stud. Mycol.">
        <title>101 Dothideomycetes genomes: a test case for predicting lifestyles and emergence of pathogens.</title>
        <authorList>
            <person name="Haridas S."/>
            <person name="Albert R."/>
            <person name="Binder M."/>
            <person name="Bloem J."/>
            <person name="Labutti K."/>
            <person name="Salamov A."/>
            <person name="Andreopoulos B."/>
            <person name="Baker S."/>
            <person name="Barry K."/>
            <person name="Bills G."/>
            <person name="Bluhm B."/>
            <person name="Cannon C."/>
            <person name="Castanera R."/>
            <person name="Culley D."/>
            <person name="Daum C."/>
            <person name="Ezra D."/>
            <person name="Gonzalez J."/>
            <person name="Henrissat B."/>
            <person name="Kuo A."/>
            <person name="Liang C."/>
            <person name="Lipzen A."/>
            <person name="Lutzoni F."/>
            <person name="Magnuson J."/>
            <person name="Mondo S."/>
            <person name="Nolan M."/>
            <person name="Ohm R."/>
            <person name="Pangilinan J."/>
            <person name="Park H.-J."/>
            <person name="Ramirez L."/>
            <person name="Alfaro M."/>
            <person name="Sun H."/>
            <person name="Tritt A."/>
            <person name="Yoshinaga Y."/>
            <person name="Zwiers L.-H."/>
            <person name="Turgeon B."/>
            <person name="Goodwin S."/>
            <person name="Spatafora J."/>
            <person name="Crous P."/>
            <person name="Grigoriev I."/>
        </authorList>
    </citation>
    <scope>NUCLEOTIDE SEQUENCE</scope>
    <source>
        <strain evidence="1 3">CBS 304.34</strain>
    </source>
</reference>
<sequence>MSGPFPIASLLRLAKDPRRLSLSLRPPPRCSSIYRSPRRSLQTLSRPPQVPDFAFAFEWASRPLCIDGVLVRSSDALPHAHKTLSYLQSQRIPFILLTNGGGKHESERVEELSKKLEVPLDTSMFVQSHTPFADMDEYKDKAVLVMGGDQDNCRRVAEKYGFKAVVTPGDILTAHPEIWPFSNQFLPIYAPFSRPLPHSVHPTDPSKSLQIHAIFVYNDPRDWGLDITILKDLLLSHSGIYGTISPKNNDPKLPNHGYQQDGQPPVFFSNPDLVWAAKYHLPRLGQGGFREAFEGVWAALTGGPRAGVEFQKTVIGKPFRPTYEFAEKRLVAHRKDLVGGEDVGALRKVYMVGDNPESDIRGANSYKSPMGTDWASILVRTGVHVEGQRPAWKPTKEVGDVRDAVKWAVEDSKWDGGVKE</sequence>
<protein>
    <submittedName>
        <fullName evidence="1 3">HAD-superfamily hydrolase</fullName>
    </submittedName>
</protein>
<reference evidence="3" key="3">
    <citation type="submission" date="2025-04" db="UniProtKB">
        <authorList>
            <consortium name="RefSeq"/>
        </authorList>
    </citation>
    <scope>IDENTIFICATION</scope>
    <source>
        <strain evidence="3">CBS 304.34</strain>
    </source>
</reference>
<dbReference type="InterPro" id="IPR036412">
    <property type="entry name" value="HAD-like_sf"/>
</dbReference>
<dbReference type="InterPro" id="IPR023214">
    <property type="entry name" value="HAD_sf"/>
</dbReference>
<dbReference type="PANTHER" id="PTHR14269">
    <property type="entry name" value="CDP-DIACYLGLYCEROL--GLYCEROL-3-PHOSPHATE 3-PHOSPHATIDYLTRANSFERASE-RELATED"/>
    <property type="match status" value="1"/>
</dbReference>
<dbReference type="GO" id="GO:0046474">
    <property type="term" value="P:glycerophospholipid biosynthetic process"/>
    <property type="evidence" value="ECO:0007669"/>
    <property type="project" value="TreeGrafter"/>
</dbReference>
<gene>
    <name evidence="1 3" type="ORF">BDZ99DRAFT_451024</name>
</gene>
<evidence type="ECO:0000313" key="2">
    <source>
        <dbReference type="Proteomes" id="UP000504636"/>
    </source>
</evidence>
<dbReference type="InterPro" id="IPR006357">
    <property type="entry name" value="HAD-SF_hydro_IIA"/>
</dbReference>
<dbReference type="Proteomes" id="UP000504636">
    <property type="component" value="Unplaced"/>
</dbReference>